<dbReference type="RefSeq" id="WP_008873212.1">
    <property type="nucleotide sequence ID" value="NZ_CAUM01000029.1"/>
</dbReference>
<evidence type="ECO:0000313" key="2">
    <source>
        <dbReference type="Proteomes" id="UP000012062"/>
    </source>
</evidence>
<organism evidence="1 2">
    <name type="scientific">Mesorhizobium metallidurans STM 2683</name>
    <dbReference type="NCBI Taxonomy" id="1297569"/>
    <lineage>
        <taxon>Bacteria</taxon>
        <taxon>Pseudomonadati</taxon>
        <taxon>Pseudomonadota</taxon>
        <taxon>Alphaproteobacteria</taxon>
        <taxon>Hyphomicrobiales</taxon>
        <taxon>Phyllobacteriaceae</taxon>
        <taxon>Mesorhizobium</taxon>
    </lineage>
</organism>
<accession>M5EIL9</accession>
<protein>
    <submittedName>
        <fullName evidence="1">Uncharacterized protein</fullName>
    </submittedName>
</protein>
<comment type="caution">
    <text evidence="1">The sequence shown here is derived from an EMBL/GenBank/DDBJ whole genome shotgun (WGS) entry which is preliminary data.</text>
</comment>
<proteinExistence type="predicted"/>
<dbReference type="EMBL" id="CAUM01000029">
    <property type="protein sequence ID" value="CCV04232.1"/>
    <property type="molecule type" value="Genomic_DNA"/>
</dbReference>
<gene>
    <name evidence="1" type="ORF">MESS2_1240010</name>
</gene>
<reference evidence="1 2" key="1">
    <citation type="submission" date="2013-02" db="EMBL/GenBank/DDBJ databases">
        <authorList>
            <person name="Genoscope - CEA"/>
        </authorList>
    </citation>
    <scope>NUCLEOTIDE SEQUENCE [LARGE SCALE GENOMIC DNA]</scope>
    <source>
        <strain evidence="1 2">STM 2683</strain>
    </source>
</reference>
<keyword evidence="2" id="KW-1185">Reference proteome</keyword>
<evidence type="ECO:0000313" key="1">
    <source>
        <dbReference type="EMBL" id="CCV04232.1"/>
    </source>
</evidence>
<dbReference type="AlphaFoldDB" id="M5EIL9"/>
<dbReference type="OrthoDB" id="8454136at2"/>
<dbReference type="Proteomes" id="UP000012062">
    <property type="component" value="Unassembled WGS sequence"/>
</dbReference>
<dbReference type="STRING" id="1297569.MESS2_1240010"/>
<sequence length="149" mass="16084">MSEFSDHIRRRAKIVVIGLTGLGLTGLGTTLPSAFAANSACDGIKVDVTKARKLEYAPLVASALNNKVKPARVKFITIMENGSWSAAYVSTPVSDDGVMFFQTVDGKKQFRDVWGGYADPSEKPELVSWAKKLGAPQDLAKCFADEVTE</sequence>
<name>M5EIL9_9HYPH</name>
<dbReference type="eggNOG" id="ENOG50338MA">
    <property type="taxonomic scope" value="Bacteria"/>
</dbReference>